<feature type="compositionally biased region" description="Acidic residues" evidence="4">
    <location>
        <begin position="90"/>
        <end position="108"/>
    </location>
</feature>
<dbReference type="EMBL" id="LN483116">
    <property type="protein sequence ID" value="CDZ96257.1"/>
    <property type="molecule type" value="Genomic_DNA"/>
</dbReference>
<dbReference type="InterPro" id="IPR020472">
    <property type="entry name" value="WD40_PAC1"/>
</dbReference>
<name>A0A0F7SGY4_PHARH</name>
<dbReference type="PROSITE" id="PS50294">
    <property type="entry name" value="WD_REPEATS_REGION"/>
    <property type="match status" value="1"/>
</dbReference>
<dbReference type="InterPro" id="IPR015943">
    <property type="entry name" value="WD40/YVTN_repeat-like_dom_sf"/>
</dbReference>
<sequence length="627" mass="68510">MDPDFAAMMGFGSFGKKAPAKKVNTSAKLEQTKRTSELVATSPKPQPVPSEPSPSLVPSTLPTAKISSSENAEPVHKEIKADGIDRPDEKDEDEDNEDDEDDLGPEEQTDFLPISHEITWKDHGKPVSALAIDPAGARVSTGSHDYDVKLYDFGGMTAGLPDNGGYKPFRSFEPAGSYHIHNLSYSSDGSNLLVVTGTSQPQVYSRDGEPGDGKGTQYMKGDPYIRDMKHTSGHVAELTSGWFNPKNNAEFVTSSNDSTVRIWDVENRRKQKVVINVKSKERGARTKVTSCAYSPDGKHIGATGLDGTLHIWSTSGNFARPNMTNETAHIKGSETSSICFSIDGRTVITRGGDDTVKLWDLRSIRQPLFTASNLPNLYAETNVIFSPDDRHILTGVALRPGGEKKSGELVVLGKEGLEEERRVDVGEGSVVRVEWHSRINQIVTASSTGRINVLYSPTASTHGALLPLSKLPRSAPIHLDSITDLTMPQVIITPHSLPMYREENRLLGGGKRKREKERADPVKTRKPAEPMSGPGKGGRVGASATQHLLRGVIKDNTREEDPREALLKYANVAETNPVWAGAWANQPKVFRNIEDEPETEEEHRKRMEASQSSTSKWKSFGGGGNDD</sequence>
<keyword evidence="2" id="KW-0677">Repeat</keyword>
<evidence type="ECO:0000313" key="5">
    <source>
        <dbReference type="EMBL" id="CDZ96257.1"/>
    </source>
</evidence>
<dbReference type="AlphaFoldDB" id="A0A0F7SGY4"/>
<evidence type="ECO:0000256" key="3">
    <source>
        <dbReference type="PROSITE-ProRule" id="PRU00221"/>
    </source>
</evidence>
<feature type="repeat" description="WD" evidence="3">
    <location>
        <begin position="337"/>
        <end position="363"/>
    </location>
</feature>
<accession>A0A0F7SGY4</accession>
<keyword evidence="1 3" id="KW-0853">WD repeat</keyword>
<dbReference type="PANTHER" id="PTHR16017:SF0">
    <property type="entry name" value="WD REPEAT-CONTAINING PROTEIN 70"/>
    <property type="match status" value="1"/>
</dbReference>
<feature type="region of interest" description="Disordered" evidence="4">
    <location>
        <begin position="507"/>
        <end position="541"/>
    </location>
</feature>
<feature type="repeat" description="WD" evidence="3">
    <location>
        <begin position="281"/>
        <end position="313"/>
    </location>
</feature>
<proteinExistence type="predicted"/>
<dbReference type="Pfam" id="PF00400">
    <property type="entry name" value="WD40"/>
    <property type="match status" value="4"/>
</dbReference>
<dbReference type="SMART" id="SM00320">
    <property type="entry name" value="WD40"/>
    <property type="match status" value="6"/>
</dbReference>
<feature type="region of interest" description="Disordered" evidence="4">
    <location>
        <begin position="1"/>
        <end position="108"/>
    </location>
</feature>
<evidence type="ECO:0000256" key="2">
    <source>
        <dbReference type="ARBA" id="ARBA00022737"/>
    </source>
</evidence>
<dbReference type="InterPro" id="IPR001680">
    <property type="entry name" value="WD40_rpt"/>
</dbReference>
<feature type="compositionally biased region" description="Basic and acidic residues" evidence="4">
    <location>
        <begin position="516"/>
        <end position="528"/>
    </location>
</feature>
<dbReference type="GO" id="GO:0005634">
    <property type="term" value="C:nucleus"/>
    <property type="evidence" value="ECO:0007669"/>
    <property type="project" value="TreeGrafter"/>
</dbReference>
<feature type="compositionally biased region" description="Low complexity" evidence="4">
    <location>
        <begin position="53"/>
        <end position="62"/>
    </location>
</feature>
<protein>
    <submittedName>
        <fullName evidence="5">Uncharacterized conserved protein, contains WD40 repeat</fullName>
    </submittedName>
</protein>
<dbReference type="InterPro" id="IPR051858">
    <property type="entry name" value="WD_repeat_GAD-1"/>
</dbReference>
<dbReference type="PANTHER" id="PTHR16017">
    <property type="entry name" value="GASTRULATION DEFECTIVE PROTEIN 1-RELATED"/>
    <property type="match status" value="1"/>
</dbReference>
<dbReference type="InterPro" id="IPR036322">
    <property type="entry name" value="WD40_repeat_dom_sf"/>
</dbReference>
<evidence type="ECO:0000256" key="4">
    <source>
        <dbReference type="SAM" id="MobiDB-lite"/>
    </source>
</evidence>
<organism evidence="5">
    <name type="scientific">Phaffia rhodozyma</name>
    <name type="common">Yeast</name>
    <name type="synonym">Xanthophyllomyces dendrorhous</name>
    <dbReference type="NCBI Taxonomy" id="264483"/>
    <lineage>
        <taxon>Eukaryota</taxon>
        <taxon>Fungi</taxon>
        <taxon>Dikarya</taxon>
        <taxon>Basidiomycota</taxon>
        <taxon>Agaricomycotina</taxon>
        <taxon>Tremellomycetes</taxon>
        <taxon>Cystofilobasidiales</taxon>
        <taxon>Mrakiaceae</taxon>
        <taxon>Phaffia</taxon>
    </lineage>
</organism>
<feature type="repeat" description="WD" evidence="3">
    <location>
        <begin position="231"/>
        <end position="273"/>
    </location>
</feature>
<dbReference type="SUPFAM" id="SSF50978">
    <property type="entry name" value="WD40 repeat-like"/>
    <property type="match status" value="1"/>
</dbReference>
<dbReference type="PROSITE" id="PS50082">
    <property type="entry name" value="WD_REPEATS_2"/>
    <property type="match status" value="4"/>
</dbReference>
<evidence type="ECO:0000256" key="1">
    <source>
        <dbReference type="ARBA" id="ARBA00022574"/>
    </source>
</evidence>
<dbReference type="GO" id="GO:0035861">
    <property type="term" value="C:site of double-strand break"/>
    <property type="evidence" value="ECO:0007669"/>
    <property type="project" value="TreeGrafter"/>
</dbReference>
<feature type="compositionally biased region" description="Basic and acidic residues" evidence="4">
    <location>
        <begin position="73"/>
        <end position="89"/>
    </location>
</feature>
<dbReference type="PRINTS" id="PR00320">
    <property type="entry name" value="GPROTEINBRPT"/>
</dbReference>
<feature type="repeat" description="WD" evidence="3">
    <location>
        <begin position="120"/>
        <end position="152"/>
    </location>
</feature>
<dbReference type="Gene3D" id="2.130.10.10">
    <property type="entry name" value="YVTN repeat-like/Quinoprotein amine dehydrogenase"/>
    <property type="match status" value="2"/>
</dbReference>
<feature type="region of interest" description="Disordered" evidence="4">
    <location>
        <begin position="594"/>
        <end position="627"/>
    </location>
</feature>
<reference evidence="5" key="1">
    <citation type="submission" date="2014-08" db="EMBL/GenBank/DDBJ databases">
        <authorList>
            <person name="Sharma Rahul"/>
            <person name="Thines Marco"/>
        </authorList>
    </citation>
    <scope>NUCLEOTIDE SEQUENCE</scope>
</reference>